<evidence type="ECO:0000259" key="2">
    <source>
        <dbReference type="Pfam" id="PF08044"/>
    </source>
</evidence>
<proteinExistence type="predicted"/>
<feature type="transmembrane region" description="Helical" evidence="1">
    <location>
        <begin position="107"/>
        <end position="130"/>
    </location>
</feature>
<dbReference type="Pfam" id="PF08044">
    <property type="entry name" value="DUF1707"/>
    <property type="match status" value="1"/>
</dbReference>
<evidence type="ECO:0000313" key="3">
    <source>
        <dbReference type="EMBL" id="GAA2115945.1"/>
    </source>
</evidence>
<gene>
    <name evidence="3" type="ORF">GCM10009726_35120</name>
</gene>
<dbReference type="RefSeq" id="WP_231250899.1">
    <property type="nucleotide sequence ID" value="NZ_BAAAMQ010000017.1"/>
</dbReference>
<feature type="transmembrane region" description="Helical" evidence="1">
    <location>
        <begin position="136"/>
        <end position="157"/>
    </location>
</feature>
<sequence length="161" mass="17360">MSRSGSAAPGGGPGDEALRRWYAARERVEQQRDARLASDSERDQVCTMLNQAFGEGRLTPTELDERTARALASRTHGDLEDVLAGLHGMAGSALWNTPAPRGVLPRLVFWVVGLLTAPFVLLGGGLLLFGEGFGERIGGIIVLTLFLPGLVALYRWAHPRL</sequence>
<keyword evidence="1" id="KW-1133">Transmembrane helix</keyword>
<reference evidence="4" key="1">
    <citation type="journal article" date="2019" name="Int. J. Syst. Evol. Microbiol.">
        <title>The Global Catalogue of Microorganisms (GCM) 10K type strain sequencing project: providing services to taxonomists for standard genome sequencing and annotation.</title>
        <authorList>
            <consortium name="The Broad Institute Genomics Platform"/>
            <consortium name="The Broad Institute Genome Sequencing Center for Infectious Disease"/>
            <person name="Wu L."/>
            <person name="Ma J."/>
        </authorList>
    </citation>
    <scope>NUCLEOTIDE SEQUENCE [LARGE SCALE GENOMIC DNA]</scope>
    <source>
        <strain evidence="4">JCM 13813</strain>
    </source>
</reference>
<keyword evidence="1" id="KW-0812">Transmembrane</keyword>
<dbReference type="InterPro" id="IPR012551">
    <property type="entry name" value="DUF1707_SHOCT-like"/>
</dbReference>
<accession>A0ABP5JFR0</accession>
<protein>
    <recommendedName>
        <fullName evidence="2">DUF1707 domain-containing protein</fullName>
    </recommendedName>
</protein>
<evidence type="ECO:0000313" key="4">
    <source>
        <dbReference type="Proteomes" id="UP001501161"/>
    </source>
</evidence>
<organism evidence="3 4">
    <name type="scientific">Nocardioides furvisabuli</name>
    <dbReference type="NCBI Taxonomy" id="375542"/>
    <lineage>
        <taxon>Bacteria</taxon>
        <taxon>Bacillati</taxon>
        <taxon>Actinomycetota</taxon>
        <taxon>Actinomycetes</taxon>
        <taxon>Propionibacteriales</taxon>
        <taxon>Nocardioidaceae</taxon>
        <taxon>Nocardioides</taxon>
    </lineage>
</organism>
<keyword evidence="1" id="KW-0472">Membrane</keyword>
<keyword evidence="4" id="KW-1185">Reference proteome</keyword>
<comment type="caution">
    <text evidence="3">The sequence shown here is derived from an EMBL/GenBank/DDBJ whole genome shotgun (WGS) entry which is preliminary data.</text>
</comment>
<evidence type="ECO:0000256" key="1">
    <source>
        <dbReference type="SAM" id="Phobius"/>
    </source>
</evidence>
<dbReference type="Proteomes" id="UP001501161">
    <property type="component" value="Unassembled WGS sequence"/>
</dbReference>
<name>A0ABP5JFR0_9ACTN</name>
<dbReference type="EMBL" id="BAAAMQ010000017">
    <property type="protein sequence ID" value="GAA2115945.1"/>
    <property type="molecule type" value="Genomic_DNA"/>
</dbReference>
<feature type="domain" description="DUF1707" evidence="2">
    <location>
        <begin position="37"/>
        <end position="86"/>
    </location>
</feature>